<name>E0VJJ8_PEDHC</name>
<organism>
    <name type="scientific">Pediculus humanus subsp. corporis</name>
    <name type="common">Body louse</name>
    <dbReference type="NCBI Taxonomy" id="121224"/>
    <lineage>
        <taxon>Eukaryota</taxon>
        <taxon>Metazoa</taxon>
        <taxon>Ecdysozoa</taxon>
        <taxon>Arthropoda</taxon>
        <taxon>Hexapoda</taxon>
        <taxon>Insecta</taxon>
        <taxon>Pterygota</taxon>
        <taxon>Neoptera</taxon>
        <taxon>Paraneoptera</taxon>
        <taxon>Psocodea</taxon>
        <taxon>Troctomorpha</taxon>
        <taxon>Phthiraptera</taxon>
        <taxon>Anoplura</taxon>
        <taxon>Pediculidae</taxon>
        <taxon>Pediculus</taxon>
    </lineage>
</organism>
<dbReference type="AlphaFoldDB" id="E0VJJ8"/>
<dbReference type="GeneID" id="8230827"/>
<keyword evidence="1" id="KW-1133">Transmembrane helix</keyword>
<dbReference type="EMBL" id="DS235222">
    <property type="protein sequence ID" value="EEB13554.1"/>
    <property type="molecule type" value="Genomic_DNA"/>
</dbReference>
<protein>
    <submittedName>
        <fullName evidence="2 3">Short-chain dehydrogenase, putative</fullName>
    </submittedName>
</protein>
<keyword evidence="4" id="KW-1185">Reference proteome</keyword>
<gene>
    <name evidence="3" type="primary">8230827</name>
    <name evidence="2" type="ORF">Phum_PHUM246590</name>
</gene>
<dbReference type="HOGENOM" id="CLU_1268287_0_0_1"/>
<dbReference type="EnsemblMetazoa" id="PHUM246590-RA">
    <property type="protein sequence ID" value="PHUM246590-PA"/>
    <property type="gene ID" value="PHUM246590"/>
</dbReference>
<dbReference type="Pfam" id="PF00106">
    <property type="entry name" value="adh_short"/>
    <property type="match status" value="1"/>
</dbReference>
<dbReference type="KEGG" id="phu:Phum_PHUM246590"/>
<dbReference type="GO" id="GO:0030148">
    <property type="term" value="P:sphingolipid biosynthetic process"/>
    <property type="evidence" value="ECO:0007669"/>
    <property type="project" value="TreeGrafter"/>
</dbReference>
<dbReference type="OrthoDB" id="37659at2759"/>
<evidence type="ECO:0000313" key="3">
    <source>
        <dbReference type="EnsemblMetazoa" id="PHUM246590-PA"/>
    </source>
</evidence>
<dbReference type="SUPFAM" id="SSF51735">
    <property type="entry name" value="NAD(P)-binding Rossmann-fold domains"/>
    <property type="match status" value="1"/>
</dbReference>
<dbReference type="Gene3D" id="3.40.50.720">
    <property type="entry name" value="NAD(P)-binding Rossmann-like Domain"/>
    <property type="match status" value="1"/>
</dbReference>
<dbReference type="STRING" id="121224.E0VJJ8"/>
<keyword evidence="1" id="KW-0812">Transmembrane</keyword>
<reference evidence="2" key="2">
    <citation type="submission" date="2007-04" db="EMBL/GenBank/DDBJ databases">
        <title>The genome of the human body louse.</title>
        <authorList>
            <consortium name="The Human Body Louse Genome Consortium"/>
            <person name="Kirkness E."/>
            <person name="Walenz B."/>
            <person name="Hass B."/>
            <person name="Bruggner R."/>
            <person name="Strausberg R."/>
        </authorList>
    </citation>
    <scope>NUCLEOTIDE SEQUENCE</scope>
    <source>
        <strain evidence="2">USDA</strain>
    </source>
</reference>
<dbReference type="RefSeq" id="XP_002426292.1">
    <property type="nucleotide sequence ID" value="XM_002426247.1"/>
</dbReference>
<reference evidence="2" key="1">
    <citation type="submission" date="2007-04" db="EMBL/GenBank/DDBJ databases">
        <title>Annotation of Pediculus humanus corporis strain USDA.</title>
        <authorList>
            <person name="Kirkness E."/>
            <person name="Hannick L."/>
            <person name="Hass B."/>
            <person name="Bruggner R."/>
            <person name="Lawson D."/>
            <person name="Bidwell S."/>
            <person name="Joardar V."/>
            <person name="Caler E."/>
            <person name="Walenz B."/>
            <person name="Inman J."/>
            <person name="Schobel S."/>
            <person name="Galinsky K."/>
            <person name="Amedeo P."/>
            <person name="Strausberg R."/>
        </authorList>
    </citation>
    <scope>NUCLEOTIDE SEQUENCE</scope>
    <source>
        <strain evidence="2">USDA</strain>
    </source>
</reference>
<dbReference type="GO" id="GO:0047560">
    <property type="term" value="F:3-dehydrosphinganine reductase activity"/>
    <property type="evidence" value="ECO:0007669"/>
    <property type="project" value="TreeGrafter"/>
</dbReference>
<accession>E0VJJ8</accession>
<proteinExistence type="predicted"/>
<reference evidence="3" key="3">
    <citation type="submission" date="2021-02" db="UniProtKB">
        <authorList>
            <consortium name="EnsemblMetazoa"/>
        </authorList>
    </citation>
    <scope>IDENTIFICATION</scope>
    <source>
        <strain evidence="3">USDA</strain>
    </source>
</reference>
<feature type="transmembrane region" description="Helical" evidence="1">
    <location>
        <begin position="174"/>
        <end position="193"/>
    </location>
</feature>
<dbReference type="InParanoid" id="E0VJJ8"/>
<dbReference type="EMBL" id="AAZO01002853">
    <property type="status" value="NOT_ANNOTATED_CDS"/>
    <property type="molecule type" value="Genomic_DNA"/>
</dbReference>
<dbReference type="InterPro" id="IPR036291">
    <property type="entry name" value="NAD(P)-bd_dom_sf"/>
</dbReference>
<dbReference type="GO" id="GO:0006666">
    <property type="term" value="P:3-keto-sphinganine metabolic process"/>
    <property type="evidence" value="ECO:0007669"/>
    <property type="project" value="TreeGrafter"/>
</dbReference>
<sequence length="218" mass="24222">MYEYFLGFGIILLLLYWFSKGFKSVEKSDLHNKHVLITGGSSGIGKSVAIEAAKLGAHVTIVARNSEKLELAVNEIKNVMNTSFQKLSPYNISVTLCLPPDTNTPGFENEEKSKPVITRLISKTAGLFEPDVVAKQLISDALNQRFFSVVGFESTILTTLCSGMSPVKPVIDGIFQILFMSLLKLVSVGYFFYFKKLILNHVKPFKPDPNEPTLNKNK</sequence>
<dbReference type="EMBL" id="AAZO01002854">
    <property type="status" value="NOT_ANNOTATED_CDS"/>
    <property type="molecule type" value="Genomic_DNA"/>
</dbReference>
<evidence type="ECO:0000313" key="2">
    <source>
        <dbReference type="EMBL" id="EEB13554.1"/>
    </source>
</evidence>
<evidence type="ECO:0000313" key="4">
    <source>
        <dbReference type="Proteomes" id="UP000009046"/>
    </source>
</evidence>
<dbReference type="InterPro" id="IPR002347">
    <property type="entry name" value="SDR_fam"/>
</dbReference>
<dbReference type="VEuPathDB" id="VectorBase:PHUM246590"/>
<dbReference type="CTD" id="8230827"/>
<evidence type="ECO:0000256" key="1">
    <source>
        <dbReference type="SAM" id="Phobius"/>
    </source>
</evidence>
<dbReference type="PANTHER" id="PTHR43550">
    <property type="entry name" value="3-KETODIHYDROSPHINGOSINE REDUCTASE"/>
    <property type="match status" value="1"/>
</dbReference>
<dbReference type="eggNOG" id="KOG1210">
    <property type="taxonomic scope" value="Eukaryota"/>
</dbReference>
<dbReference type="PANTHER" id="PTHR43550:SF3">
    <property type="entry name" value="3-KETODIHYDROSPHINGOSINE REDUCTASE"/>
    <property type="match status" value="1"/>
</dbReference>
<keyword evidence="1" id="KW-0472">Membrane</keyword>
<dbReference type="GO" id="GO:0005789">
    <property type="term" value="C:endoplasmic reticulum membrane"/>
    <property type="evidence" value="ECO:0007669"/>
    <property type="project" value="TreeGrafter"/>
</dbReference>
<dbReference type="Proteomes" id="UP000009046">
    <property type="component" value="Unassembled WGS sequence"/>
</dbReference>